<accession>W9V4Y6</accession>
<comment type="caution">
    <text evidence="1">The sequence shown here is derived from an EMBL/GenBank/DDBJ whole genome shotgun (WGS) entry which is preliminary data.</text>
</comment>
<dbReference type="EMBL" id="AONC01000038">
    <property type="protein sequence ID" value="EXJ14613.1"/>
    <property type="molecule type" value="Genomic_DNA"/>
</dbReference>
<organism evidence="1 2">
    <name type="scientific">Imhoffiella purpurea</name>
    <dbReference type="NCBI Taxonomy" id="1249627"/>
    <lineage>
        <taxon>Bacteria</taxon>
        <taxon>Pseudomonadati</taxon>
        <taxon>Pseudomonadota</taxon>
        <taxon>Gammaproteobacteria</taxon>
        <taxon>Chromatiales</taxon>
        <taxon>Chromatiaceae</taxon>
        <taxon>Imhoffiella</taxon>
    </lineage>
</organism>
<protein>
    <recommendedName>
        <fullName evidence="3">Flagellar basal-body/hook protein C-terminal domain-containing protein</fullName>
    </recommendedName>
</protein>
<sequence length="90" mass="9310">MRQNQAFFEVTIVMISSAFQSGLSGIAAGMNGVSRNAAEIASSAQMNGTATRDVSAPLVEQTQNVRLAESSTKVVAAADGMIGTLIDEFA</sequence>
<dbReference type="AlphaFoldDB" id="W9V4Y6"/>
<evidence type="ECO:0008006" key="3">
    <source>
        <dbReference type="Google" id="ProtNLM"/>
    </source>
</evidence>
<dbReference type="Proteomes" id="UP000019460">
    <property type="component" value="Unassembled WGS sequence"/>
</dbReference>
<dbReference type="STRING" id="1249627.D779_2307"/>
<proteinExistence type="predicted"/>
<keyword evidence="2" id="KW-1185">Reference proteome</keyword>
<reference evidence="1 2" key="1">
    <citation type="submission" date="2012-11" db="EMBL/GenBank/DDBJ databases">
        <title>Genome assembly of Thiorhodococcus sp. AK35.</title>
        <authorList>
            <person name="Nupur N."/>
            <person name="Khatri I."/>
            <person name="Subramanian S."/>
            <person name="Pinnaka A."/>
        </authorList>
    </citation>
    <scope>NUCLEOTIDE SEQUENCE [LARGE SCALE GENOMIC DNA]</scope>
    <source>
        <strain evidence="1 2">AK35</strain>
    </source>
</reference>
<evidence type="ECO:0000313" key="1">
    <source>
        <dbReference type="EMBL" id="EXJ14613.1"/>
    </source>
</evidence>
<evidence type="ECO:0000313" key="2">
    <source>
        <dbReference type="Proteomes" id="UP000019460"/>
    </source>
</evidence>
<dbReference type="eggNOG" id="ENOG50336VN">
    <property type="taxonomic scope" value="Bacteria"/>
</dbReference>
<gene>
    <name evidence="1" type="ORF">D779_2307</name>
</gene>
<name>W9V4Y6_9GAMM</name>